<accession>A0A512BRY1</accession>
<feature type="compositionally biased region" description="Low complexity" evidence="1">
    <location>
        <begin position="77"/>
        <end position="97"/>
    </location>
</feature>
<reference evidence="3 4" key="1">
    <citation type="submission" date="2019-07" db="EMBL/GenBank/DDBJ databases">
        <title>Whole genome shotgun sequence of Microvirga aerophila NBRC 106136.</title>
        <authorList>
            <person name="Hosoyama A."/>
            <person name="Uohara A."/>
            <person name="Ohji S."/>
            <person name="Ichikawa N."/>
        </authorList>
    </citation>
    <scope>NUCLEOTIDE SEQUENCE [LARGE SCALE GENOMIC DNA]</scope>
    <source>
        <strain evidence="3 4">NBRC 106136</strain>
    </source>
</reference>
<evidence type="ECO:0000313" key="4">
    <source>
        <dbReference type="Proteomes" id="UP000321085"/>
    </source>
</evidence>
<proteinExistence type="predicted"/>
<sequence>MRPRWHTASSAVLLLTLLASTSSGLAQSRRTWVDPPGDAATAAPKPPDVQGQAAPEAPRLPEPPTPPPQTARPQTPPASEAAQAPRAAPPAEAVEAAKPPEKPRETAQPRRQDDTRLASRDEEARKFVTGYLTSWSAPNDEALEATADLYADRVLFHGRSMSLGRLMSEKRRFVRRWPERQYRAQPDSLKVTCDPQGQFCTVHTVFDFSAENPRRRRRTEGVAALQVIVSFAENQPVIVAENSMVLDQNRRRRNLALEGVSDD</sequence>
<name>A0A512BRY1_9HYPH</name>
<evidence type="ECO:0008006" key="5">
    <source>
        <dbReference type="Google" id="ProtNLM"/>
    </source>
</evidence>
<feature type="chain" id="PRO_5021970717" description="DUF4440 domain-containing protein" evidence="2">
    <location>
        <begin position="27"/>
        <end position="263"/>
    </location>
</feature>
<dbReference type="OrthoDB" id="1522627at2"/>
<evidence type="ECO:0000313" key="3">
    <source>
        <dbReference type="EMBL" id="GEO14749.1"/>
    </source>
</evidence>
<organism evidence="3 4">
    <name type="scientific">Microvirga aerophila</name>
    <dbReference type="NCBI Taxonomy" id="670291"/>
    <lineage>
        <taxon>Bacteria</taxon>
        <taxon>Pseudomonadati</taxon>
        <taxon>Pseudomonadota</taxon>
        <taxon>Alphaproteobacteria</taxon>
        <taxon>Hyphomicrobiales</taxon>
        <taxon>Methylobacteriaceae</taxon>
        <taxon>Microvirga</taxon>
    </lineage>
</organism>
<dbReference type="AlphaFoldDB" id="A0A512BRY1"/>
<comment type="caution">
    <text evidence="3">The sequence shown here is derived from an EMBL/GenBank/DDBJ whole genome shotgun (WGS) entry which is preliminary data.</text>
</comment>
<dbReference type="Proteomes" id="UP000321085">
    <property type="component" value="Unassembled WGS sequence"/>
</dbReference>
<gene>
    <name evidence="3" type="ORF">MAE02_24450</name>
</gene>
<feature type="region of interest" description="Disordered" evidence="1">
    <location>
        <begin position="22"/>
        <end position="122"/>
    </location>
</feature>
<feature type="compositionally biased region" description="Basic and acidic residues" evidence="1">
    <location>
        <begin position="98"/>
        <end position="122"/>
    </location>
</feature>
<feature type="compositionally biased region" description="Pro residues" evidence="1">
    <location>
        <begin position="58"/>
        <end position="76"/>
    </location>
</feature>
<feature type="signal peptide" evidence="2">
    <location>
        <begin position="1"/>
        <end position="26"/>
    </location>
</feature>
<keyword evidence="2" id="KW-0732">Signal</keyword>
<protein>
    <recommendedName>
        <fullName evidence="5">DUF4440 domain-containing protein</fullName>
    </recommendedName>
</protein>
<dbReference type="RefSeq" id="WP_114186921.1">
    <property type="nucleotide sequence ID" value="NZ_BJYU01000028.1"/>
</dbReference>
<evidence type="ECO:0000256" key="2">
    <source>
        <dbReference type="SAM" id="SignalP"/>
    </source>
</evidence>
<evidence type="ECO:0000256" key="1">
    <source>
        <dbReference type="SAM" id="MobiDB-lite"/>
    </source>
</evidence>
<dbReference type="EMBL" id="BJYU01000028">
    <property type="protein sequence ID" value="GEO14749.1"/>
    <property type="molecule type" value="Genomic_DNA"/>
</dbReference>
<keyword evidence="4" id="KW-1185">Reference proteome</keyword>